<feature type="non-terminal residue" evidence="2">
    <location>
        <position position="1"/>
    </location>
</feature>
<accession>A0A9N9IE54</accession>
<protein>
    <submittedName>
        <fullName evidence="2">6803_t:CDS:1</fullName>
    </submittedName>
</protein>
<dbReference type="Proteomes" id="UP000789508">
    <property type="component" value="Unassembled WGS sequence"/>
</dbReference>
<organism evidence="2 3">
    <name type="scientific">Ambispora leptoticha</name>
    <dbReference type="NCBI Taxonomy" id="144679"/>
    <lineage>
        <taxon>Eukaryota</taxon>
        <taxon>Fungi</taxon>
        <taxon>Fungi incertae sedis</taxon>
        <taxon>Mucoromycota</taxon>
        <taxon>Glomeromycotina</taxon>
        <taxon>Glomeromycetes</taxon>
        <taxon>Archaeosporales</taxon>
        <taxon>Ambisporaceae</taxon>
        <taxon>Ambispora</taxon>
    </lineage>
</organism>
<name>A0A9N9IE54_9GLOM</name>
<dbReference type="AlphaFoldDB" id="A0A9N9IE54"/>
<keyword evidence="3" id="KW-1185">Reference proteome</keyword>
<sequence>DSLRKFRKKLEEEAAESSDEEDKSTDSENSLSEKESGESEEFLEKCEAHFLILPQQKQQLADYQAHIKELEAVKGILQTRLEYQEQQIKELSNSQQLFSNPKLFRLFDEGIKESLVIFAGFEVSYNSYGSKLSQRNEIWKGTYLVQHNIYLNQHFFLNLLGYCNENELVRTFTFAKLIETIAHEIAHALLVDFYPDEKEHEAKHREITEELQEYLLSMPLVE</sequence>
<evidence type="ECO:0000256" key="1">
    <source>
        <dbReference type="SAM" id="MobiDB-lite"/>
    </source>
</evidence>
<dbReference type="EMBL" id="CAJVPS010030529">
    <property type="protein sequence ID" value="CAG8731065.1"/>
    <property type="molecule type" value="Genomic_DNA"/>
</dbReference>
<proteinExistence type="predicted"/>
<evidence type="ECO:0000313" key="2">
    <source>
        <dbReference type="EMBL" id="CAG8731065.1"/>
    </source>
</evidence>
<reference evidence="2" key="1">
    <citation type="submission" date="2021-06" db="EMBL/GenBank/DDBJ databases">
        <authorList>
            <person name="Kallberg Y."/>
            <person name="Tangrot J."/>
            <person name="Rosling A."/>
        </authorList>
    </citation>
    <scope>NUCLEOTIDE SEQUENCE</scope>
    <source>
        <strain evidence="2">FL130A</strain>
    </source>
</reference>
<feature type="compositionally biased region" description="Basic and acidic residues" evidence="1">
    <location>
        <begin position="1"/>
        <end position="12"/>
    </location>
</feature>
<gene>
    <name evidence="2" type="ORF">ALEPTO_LOCUS12627</name>
</gene>
<comment type="caution">
    <text evidence="2">The sequence shown here is derived from an EMBL/GenBank/DDBJ whole genome shotgun (WGS) entry which is preliminary data.</text>
</comment>
<evidence type="ECO:0000313" key="3">
    <source>
        <dbReference type="Proteomes" id="UP000789508"/>
    </source>
</evidence>
<feature type="compositionally biased region" description="Acidic residues" evidence="1">
    <location>
        <begin position="13"/>
        <end position="23"/>
    </location>
</feature>
<feature type="non-terminal residue" evidence="2">
    <location>
        <position position="222"/>
    </location>
</feature>
<feature type="region of interest" description="Disordered" evidence="1">
    <location>
        <begin position="1"/>
        <end position="39"/>
    </location>
</feature>